<dbReference type="PROSITE" id="PS00622">
    <property type="entry name" value="HTH_LUXR_1"/>
    <property type="match status" value="1"/>
</dbReference>
<evidence type="ECO:0000259" key="4">
    <source>
        <dbReference type="PROSITE" id="PS50043"/>
    </source>
</evidence>
<dbReference type="PANTHER" id="PTHR44688:SF16">
    <property type="entry name" value="DNA-BINDING TRANSCRIPTIONAL ACTIVATOR DEVR_DOSR"/>
    <property type="match status" value="1"/>
</dbReference>
<dbReference type="GO" id="GO:0003677">
    <property type="term" value="F:DNA binding"/>
    <property type="evidence" value="ECO:0007669"/>
    <property type="project" value="UniProtKB-KW"/>
</dbReference>
<dbReference type="InterPro" id="IPR041617">
    <property type="entry name" value="TPR_MalT"/>
</dbReference>
<dbReference type="InterPro" id="IPR036388">
    <property type="entry name" value="WH-like_DNA-bd_sf"/>
</dbReference>
<dbReference type="InterPro" id="IPR000792">
    <property type="entry name" value="Tscrpt_reg_LuxR_C"/>
</dbReference>
<keyword evidence="3" id="KW-0804">Transcription</keyword>
<dbReference type="Pfam" id="PF17874">
    <property type="entry name" value="TPR_MalT"/>
    <property type="match status" value="1"/>
</dbReference>
<dbReference type="GO" id="GO:0006355">
    <property type="term" value="P:regulation of DNA-templated transcription"/>
    <property type="evidence" value="ECO:0007669"/>
    <property type="project" value="InterPro"/>
</dbReference>
<dbReference type="PROSITE" id="PS50043">
    <property type="entry name" value="HTH_LUXR_2"/>
    <property type="match status" value="1"/>
</dbReference>
<feature type="domain" description="HTH luxR-type" evidence="4">
    <location>
        <begin position="850"/>
        <end position="915"/>
    </location>
</feature>
<dbReference type="Pfam" id="PF13191">
    <property type="entry name" value="AAA_16"/>
    <property type="match status" value="1"/>
</dbReference>
<dbReference type="Proteomes" id="UP001336250">
    <property type="component" value="Unassembled WGS sequence"/>
</dbReference>
<keyword evidence="1" id="KW-0805">Transcription regulation</keyword>
<dbReference type="SUPFAM" id="SSF46894">
    <property type="entry name" value="C-terminal effector domain of the bipartite response regulators"/>
    <property type="match status" value="1"/>
</dbReference>
<dbReference type="InterPro" id="IPR027417">
    <property type="entry name" value="P-loop_NTPase"/>
</dbReference>
<dbReference type="PANTHER" id="PTHR44688">
    <property type="entry name" value="DNA-BINDING TRANSCRIPTIONAL ACTIVATOR DEVR_DOSR"/>
    <property type="match status" value="1"/>
</dbReference>
<dbReference type="Gene3D" id="3.40.50.300">
    <property type="entry name" value="P-loop containing nucleotide triphosphate hydrolases"/>
    <property type="match status" value="1"/>
</dbReference>
<proteinExistence type="predicted"/>
<protein>
    <submittedName>
        <fullName evidence="5">LuxR C-terminal-related transcriptional regulator</fullName>
    </submittedName>
</protein>
<organism evidence="5 6">
    <name type="scientific">Aquincola agrisoli</name>
    <dbReference type="NCBI Taxonomy" id="3119538"/>
    <lineage>
        <taxon>Bacteria</taxon>
        <taxon>Pseudomonadati</taxon>
        <taxon>Pseudomonadota</taxon>
        <taxon>Betaproteobacteria</taxon>
        <taxon>Burkholderiales</taxon>
        <taxon>Sphaerotilaceae</taxon>
        <taxon>Aquincola</taxon>
    </lineage>
</organism>
<dbReference type="AlphaFoldDB" id="A0AAW9Q7X7"/>
<evidence type="ECO:0000256" key="3">
    <source>
        <dbReference type="ARBA" id="ARBA00023163"/>
    </source>
</evidence>
<dbReference type="RefSeq" id="WP_332290216.1">
    <property type="nucleotide sequence ID" value="NZ_JAZIBG010000028.1"/>
</dbReference>
<dbReference type="Pfam" id="PF00196">
    <property type="entry name" value="GerE"/>
    <property type="match status" value="1"/>
</dbReference>
<dbReference type="CDD" id="cd06170">
    <property type="entry name" value="LuxR_C_like"/>
    <property type="match status" value="1"/>
</dbReference>
<reference evidence="5 6" key="1">
    <citation type="submission" date="2024-02" db="EMBL/GenBank/DDBJ databases">
        <title>Genome sequence of Aquincola sp. MAHUQ-54.</title>
        <authorList>
            <person name="Huq M.A."/>
        </authorList>
    </citation>
    <scope>NUCLEOTIDE SEQUENCE [LARGE SCALE GENOMIC DNA]</scope>
    <source>
        <strain evidence="5 6">MAHUQ-54</strain>
    </source>
</reference>
<evidence type="ECO:0000256" key="1">
    <source>
        <dbReference type="ARBA" id="ARBA00023015"/>
    </source>
</evidence>
<gene>
    <name evidence="5" type="ORF">V4F39_14390</name>
</gene>
<dbReference type="SMART" id="SM00421">
    <property type="entry name" value="HTH_LUXR"/>
    <property type="match status" value="1"/>
</dbReference>
<dbReference type="Gene3D" id="1.10.10.10">
    <property type="entry name" value="Winged helix-like DNA-binding domain superfamily/Winged helix DNA-binding domain"/>
    <property type="match status" value="1"/>
</dbReference>
<dbReference type="PRINTS" id="PR00038">
    <property type="entry name" value="HTHLUXR"/>
</dbReference>
<dbReference type="InterPro" id="IPR059106">
    <property type="entry name" value="WHD_MalT"/>
</dbReference>
<evidence type="ECO:0000313" key="6">
    <source>
        <dbReference type="Proteomes" id="UP001336250"/>
    </source>
</evidence>
<dbReference type="InterPro" id="IPR041664">
    <property type="entry name" value="AAA_16"/>
</dbReference>
<dbReference type="Gene3D" id="1.25.40.10">
    <property type="entry name" value="Tetratricopeptide repeat domain"/>
    <property type="match status" value="1"/>
</dbReference>
<name>A0AAW9Q7X7_9BURK</name>
<accession>A0AAW9Q7X7</accession>
<dbReference type="Pfam" id="PF25873">
    <property type="entry name" value="WHD_MalT"/>
    <property type="match status" value="1"/>
</dbReference>
<sequence>MAPRDGVVQATEAPESPPVDIRMYKLFPPPSYAGAIQRSGIVARVLREGCEPVAVLQGPAGSGKTTTMQQILQACSARGWRTAWLSLDEADNDPQRLEAHMEAVAARLERRPAGGRPGGAGTDAGRDLSDWLLDRLSRLGEPVAVFLDEFQALRSETVLHFFRALLQHLPARVRLFISSRTLPELGLATLLVNRQAFVLRADDLRFSCDEAAQFFAADTTLGLRREEVEAIHQRTEGWPAGLQLYRLALANPAVRDALDGLDSDGPRELAEYLTDNVVSLQPPRTQAFLLRTSLLRRMCAPLCEAVTGFGDARLLLAQLDAAGLFVRPLDAGGHWFKYHGLFASFLAAGLRRTSPEQAQEVHAQAARWYVAHDLHEEAVFHALQARDWALAGQTLSAWASRLIASAELVTVERWYEALPFDSVALQPALAIKAAYALTFLRRRDKLRPLVGVLAQHRGRGDVGTTTHPDFALAMAAVFEDDLHGAVRAVDKQEIWHRADGGFPAFELGAAANLLAFGKVAAGDFESARKVLAMARTHNRRGGASFSGGYTAAVGGANLMAEGRLQEALAHLRAGLSEPQARLDKSTAATALPACMLWALYEANELAEMETLAAASRQAIAESAIPDFIAIAHIAISRMHEARGRPEQAAEAVEQLERIGHDSHWPRLVRLADWERVRRAIATGELQRAQAIAERIGPAGQAVPPGWVLLAEDIEGDGFGRLRLAIHRDDLLGASRHFAAESSRQPGRLQRQVKLLVLDALLQRRKGLLNAAHRSLRKALGLARPGGLVRSFLDEGPAVVEMLQHEHRQLLAAPEDPVAGDHDRGARRYVEALLAAAGAGLPWPAERPAPRAAALSPLSEREQEMLLFLCNGVSNKEIATRLFVSENTVKFHLKNIYAKLSVGNRAQAINAARALRLGA</sequence>
<dbReference type="InterPro" id="IPR016032">
    <property type="entry name" value="Sig_transdc_resp-reg_C-effctor"/>
</dbReference>
<dbReference type="SUPFAM" id="SSF52540">
    <property type="entry name" value="P-loop containing nucleoside triphosphate hydrolases"/>
    <property type="match status" value="1"/>
</dbReference>
<keyword evidence="2" id="KW-0238">DNA-binding</keyword>
<dbReference type="InterPro" id="IPR011990">
    <property type="entry name" value="TPR-like_helical_dom_sf"/>
</dbReference>
<evidence type="ECO:0000256" key="2">
    <source>
        <dbReference type="ARBA" id="ARBA00023125"/>
    </source>
</evidence>
<keyword evidence="6" id="KW-1185">Reference proteome</keyword>
<dbReference type="EMBL" id="JAZIBG010000028">
    <property type="protein sequence ID" value="MEF7615106.1"/>
    <property type="molecule type" value="Genomic_DNA"/>
</dbReference>
<comment type="caution">
    <text evidence="5">The sequence shown here is derived from an EMBL/GenBank/DDBJ whole genome shotgun (WGS) entry which is preliminary data.</text>
</comment>
<evidence type="ECO:0000313" key="5">
    <source>
        <dbReference type="EMBL" id="MEF7615106.1"/>
    </source>
</evidence>